<dbReference type="NCBIfam" id="TIGR02532">
    <property type="entry name" value="IV_pilin_GFxxxE"/>
    <property type="match status" value="1"/>
</dbReference>
<comment type="caution">
    <text evidence="3">The sequence shown here is derived from an EMBL/GenBank/DDBJ whole genome shotgun (WGS) entry which is preliminary data.</text>
</comment>
<evidence type="ECO:0000313" key="3">
    <source>
        <dbReference type="EMBL" id="TLD68888.1"/>
    </source>
</evidence>
<keyword evidence="2" id="KW-0472">Membrane</keyword>
<accession>A0A5R8K9A1</accession>
<sequence>MLAKPSTLLKKKRRPGFTLVEVSLAIAVAGISLFSVIGLLPTLLENDEKSGANSILPTLATQAVAEVKRKIAEDGLPVSLDTHLNEKTAPDYTFHFSADGLRTEKDDINTVFECNLSMSRMVPLASNATGLTLPDPGDHCLAARMIFHWPATSPPNPQRTKTFHSTITDD</sequence>
<name>A0A5R8K9A1_9BACT</name>
<evidence type="ECO:0000256" key="2">
    <source>
        <dbReference type="SAM" id="Phobius"/>
    </source>
</evidence>
<keyword evidence="2" id="KW-0812">Transmembrane</keyword>
<reference evidence="3 4" key="1">
    <citation type="submission" date="2019-05" db="EMBL/GenBank/DDBJ databases">
        <title>Verrucobacter flavum gen. nov., sp. nov. a new member of the family Verrucomicrobiaceae.</title>
        <authorList>
            <person name="Szuroczki S."/>
            <person name="Abbaszade G."/>
            <person name="Szabo A."/>
            <person name="Felfoldi T."/>
            <person name="Schumann P."/>
            <person name="Boka K."/>
            <person name="Keki Z."/>
            <person name="Toumi M."/>
            <person name="Toth E."/>
        </authorList>
    </citation>
    <scope>NUCLEOTIDE SEQUENCE [LARGE SCALE GENOMIC DNA]</scope>
    <source>
        <strain evidence="3 4">MG-N-17</strain>
    </source>
</reference>
<gene>
    <name evidence="3" type="ORF">FEM03_20675</name>
</gene>
<dbReference type="EMBL" id="VAUV01000018">
    <property type="protein sequence ID" value="TLD68888.1"/>
    <property type="molecule type" value="Genomic_DNA"/>
</dbReference>
<evidence type="ECO:0000313" key="4">
    <source>
        <dbReference type="Proteomes" id="UP000306196"/>
    </source>
</evidence>
<dbReference type="Proteomes" id="UP000306196">
    <property type="component" value="Unassembled WGS sequence"/>
</dbReference>
<keyword evidence="4" id="KW-1185">Reference proteome</keyword>
<evidence type="ECO:0000256" key="1">
    <source>
        <dbReference type="SAM" id="MobiDB-lite"/>
    </source>
</evidence>
<dbReference type="RefSeq" id="WP_138088206.1">
    <property type="nucleotide sequence ID" value="NZ_VAUV01000018.1"/>
</dbReference>
<proteinExistence type="predicted"/>
<protein>
    <submittedName>
        <fullName evidence="3">Prepilin-type N-terminal cleavage/methylation domain-containing protein</fullName>
    </submittedName>
</protein>
<dbReference type="AlphaFoldDB" id="A0A5R8K9A1"/>
<organism evidence="3 4">
    <name type="scientific">Phragmitibacter flavus</name>
    <dbReference type="NCBI Taxonomy" id="2576071"/>
    <lineage>
        <taxon>Bacteria</taxon>
        <taxon>Pseudomonadati</taxon>
        <taxon>Verrucomicrobiota</taxon>
        <taxon>Verrucomicrobiia</taxon>
        <taxon>Verrucomicrobiales</taxon>
        <taxon>Verrucomicrobiaceae</taxon>
        <taxon>Phragmitibacter</taxon>
    </lineage>
</organism>
<feature type="region of interest" description="Disordered" evidence="1">
    <location>
        <begin position="151"/>
        <end position="170"/>
    </location>
</feature>
<dbReference type="InterPro" id="IPR012902">
    <property type="entry name" value="N_methyl_site"/>
</dbReference>
<feature type="compositionally biased region" description="Polar residues" evidence="1">
    <location>
        <begin position="158"/>
        <end position="170"/>
    </location>
</feature>
<keyword evidence="2" id="KW-1133">Transmembrane helix</keyword>
<feature type="transmembrane region" description="Helical" evidence="2">
    <location>
        <begin position="20"/>
        <end position="44"/>
    </location>
</feature>